<dbReference type="EMBL" id="PDZR01000020">
    <property type="protein sequence ID" value="PNG25048.1"/>
    <property type="molecule type" value="Genomic_DNA"/>
</dbReference>
<feature type="domain" description="Methyltransferase FkbM" evidence="1">
    <location>
        <begin position="138"/>
        <end position="229"/>
    </location>
</feature>
<protein>
    <recommendedName>
        <fullName evidence="1">Methyltransferase FkbM domain-containing protein</fullName>
    </recommendedName>
</protein>
<dbReference type="Gene3D" id="3.40.50.150">
    <property type="entry name" value="Vaccinia Virus protein VP39"/>
    <property type="match status" value="1"/>
</dbReference>
<dbReference type="Proteomes" id="UP000236286">
    <property type="component" value="Unassembled WGS sequence"/>
</dbReference>
<comment type="caution">
    <text evidence="2">The sequence shown here is derived from an EMBL/GenBank/DDBJ whole genome shotgun (WGS) entry which is preliminary data.</text>
</comment>
<dbReference type="InterPro" id="IPR006342">
    <property type="entry name" value="FkbM_mtfrase"/>
</dbReference>
<dbReference type="OrthoDB" id="5679686at2"/>
<gene>
    <name evidence="2" type="ORF">CR492_15480</name>
</gene>
<name>A0A2J7TE51_METSI</name>
<evidence type="ECO:0000313" key="3">
    <source>
        <dbReference type="Proteomes" id="UP000236286"/>
    </source>
</evidence>
<dbReference type="PANTHER" id="PTHR32026">
    <property type="entry name" value="METHYLTRANSFERASE-LIKE PROTEIN 24"/>
    <property type="match status" value="1"/>
</dbReference>
<accession>A0A2J7TE51</accession>
<organism evidence="2 3">
    <name type="scientific">Methylocella silvestris</name>
    <dbReference type="NCBI Taxonomy" id="199596"/>
    <lineage>
        <taxon>Bacteria</taxon>
        <taxon>Pseudomonadati</taxon>
        <taxon>Pseudomonadota</taxon>
        <taxon>Alphaproteobacteria</taxon>
        <taxon>Hyphomicrobiales</taxon>
        <taxon>Beijerinckiaceae</taxon>
        <taxon>Methylocella</taxon>
    </lineage>
</organism>
<reference evidence="2 3" key="1">
    <citation type="submission" date="2017-10" db="EMBL/GenBank/DDBJ databases">
        <title>Genome announcement of Methylocella silvestris TVC from permafrost.</title>
        <authorList>
            <person name="Wang J."/>
            <person name="Geng K."/>
            <person name="Ul-Haque F."/>
            <person name="Crombie A.T."/>
            <person name="Street L.E."/>
            <person name="Wookey P.A."/>
            <person name="Murrell J.C."/>
            <person name="Pratscher J."/>
        </authorList>
    </citation>
    <scope>NUCLEOTIDE SEQUENCE [LARGE SCALE GENOMIC DNA]</scope>
    <source>
        <strain evidence="2 3">TVC</strain>
    </source>
</reference>
<dbReference type="AlphaFoldDB" id="A0A2J7TE51"/>
<sequence>MCRRRAVADWNAACNLSVANNDGRSEVSVFKKLKELFILPFSRKAPTELLGEADQWAVLRNSINAQSFIISAGVGRSITFEEAIIEKFDATVILLDPSPTGVETMRKKTDKRNIDFLEMGLASQGGEISFGRPDRTDEGSFRKGGKEEGIVFECISLDELLAKYDKNKIDLLKIDVEGFEYEIIESIFEKKLDVEQICVEIHHNKVIAIDKTVADAALLIIKLFRHGYRVIYNRNMDFTFSKQQRLVGAN</sequence>
<dbReference type="SUPFAM" id="SSF53335">
    <property type="entry name" value="S-adenosyl-L-methionine-dependent methyltransferases"/>
    <property type="match status" value="1"/>
</dbReference>
<dbReference type="InterPro" id="IPR026913">
    <property type="entry name" value="METTL24"/>
</dbReference>
<dbReference type="Pfam" id="PF05050">
    <property type="entry name" value="Methyltransf_21"/>
    <property type="match status" value="1"/>
</dbReference>
<evidence type="ECO:0000259" key="1">
    <source>
        <dbReference type="Pfam" id="PF05050"/>
    </source>
</evidence>
<evidence type="ECO:0000313" key="2">
    <source>
        <dbReference type="EMBL" id="PNG25048.1"/>
    </source>
</evidence>
<dbReference type="NCBIfam" id="TIGR01444">
    <property type="entry name" value="fkbM_fam"/>
    <property type="match status" value="1"/>
</dbReference>
<proteinExistence type="predicted"/>
<dbReference type="InterPro" id="IPR029063">
    <property type="entry name" value="SAM-dependent_MTases_sf"/>
</dbReference>